<keyword evidence="3" id="KW-1185">Reference proteome</keyword>
<dbReference type="AlphaFoldDB" id="A0A4P9C6J8"/>
<evidence type="ECO:0000313" key="2">
    <source>
        <dbReference type="EMBL" id="QCT71118.1"/>
    </source>
</evidence>
<sequence length="288" mass="33657">MELNLNKEAIKRCNDNSMMGTRGDNLAIEAESRLLAFDQNFRSIKNLSPEQKEMLKERRESYKALIEKTYNTILQKDSEIVSVAVAGPSKYDRAGNQKKQQRLWKYEEEAFGKIKRFIENTHKRLKDLEPLEVSLERIKKGHWVFGEAISSDDPDALLKLKAKALYFRERQELMKAHNKAARRNRKPVPYPPYELSNNRQNLKSTEERIAQLEKIKNSAFEEMVFDNCKIIPDKDDNRVRIFLDGKPEETVRARLKQNGFRWSPKNGAWQRQLTEAAMRTAKLIAESL</sequence>
<proteinExistence type="predicted"/>
<organism evidence="2 3">
    <name type="scientific">Eubacterium maltosivorans</name>
    <dbReference type="NCBI Taxonomy" id="2041044"/>
    <lineage>
        <taxon>Bacteria</taxon>
        <taxon>Bacillati</taxon>
        <taxon>Bacillota</taxon>
        <taxon>Clostridia</taxon>
        <taxon>Eubacteriales</taxon>
        <taxon>Eubacteriaceae</taxon>
        <taxon>Eubacterium</taxon>
    </lineage>
</organism>
<evidence type="ECO:0008006" key="4">
    <source>
        <dbReference type="Google" id="ProtNLM"/>
    </source>
</evidence>
<reference evidence="2 3" key="1">
    <citation type="submission" date="2018-05" db="EMBL/GenBank/DDBJ databases">
        <title>Genome comparison of Eubacterium sp.</title>
        <authorList>
            <person name="Feng Y."/>
            <person name="Sanchez-Andrea I."/>
            <person name="Stams A.J.M."/>
            <person name="De Vos W.M."/>
        </authorList>
    </citation>
    <scope>NUCLEOTIDE SEQUENCE [LARGE SCALE GENOMIC DNA]</scope>
    <source>
        <strain evidence="2 3">YI</strain>
    </source>
</reference>
<feature type="compositionally biased region" description="Basic residues" evidence="1">
    <location>
        <begin position="176"/>
        <end position="186"/>
    </location>
</feature>
<feature type="region of interest" description="Disordered" evidence="1">
    <location>
        <begin position="176"/>
        <end position="197"/>
    </location>
</feature>
<dbReference type="KEGG" id="emt:CPZ25_007190"/>
<accession>A0A4P9C6J8</accession>
<protein>
    <recommendedName>
        <fullName evidence="4">DUF3560 domain-containing protein</fullName>
    </recommendedName>
</protein>
<dbReference type="EMBL" id="CP029487">
    <property type="protein sequence ID" value="QCT71118.1"/>
    <property type="molecule type" value="Genomic_DNA"/>
</dbReference>
<gene>
    <name evidence="2" type="ORF">CPZ25_007190</name>
</gene>
<dbReference type="RefSeq" id="WP_096920672.1">
    <property type="nucleotide sequence ID" value="NZ_CP029487.1"/>
</dbReference>
<evidence type="ECO:0000256" key="1">
    <source>
        <dbReference type="SAM" id="MobiDB-lite"/>
    </source>
</evidence>
<evidence type="ECO:0000313" key="3">
    <source>
        <dbReference type="Proteomes" id="UP000218387"/>
    </source>
</evidence>
<dbReference type="Proteomes" id="UP000218387">
    <property type="component" value="Chromosome"/>
</dbReference>
<name>A0A4P9C6J8_EUBML</name>